<name>A0A9P5MY17_9AGAM</name>
<keyword evidence="6" id="KW-0408">Iron</keyword>
<reference evidence="9" key="2">
    <citation type="journal article" date="2020" name="Nat. Commun.">
        <title>Large-scale genome sequencing of mycorrhizal fungi provides insights into the early evolution of symbiotic traits.</title>
        <authorList>
            <person name="Miyauchi S."/>
            <person name="Kiss E."/>
            <person name="Kuo A."/>
            <person name="Drula E."/>
            <person name="Kohler A."/>
            <person name="Sanchez-Garcia M."/>
            <person name="Morin E."/>
            <person name="Andreopoulos B."/>
            <person name="Barry K.W."/>
            <person name="Bonito G."/>
            <person name="Buee M."/>
            <person name="Carver A."/>
            <person name="Chen C."/>
            <person name="Cichocki N."/>
            <person name="Clum A."/>
            <person name="Culley D."/>
            <person name="Crous P.W."/>
            <person name="Fauchery L."/>
            <person name="Girlanda M."/>
            <person name="Hayes R.D."/>
            <person name="Keri Z."/>
            <person name="LaButti K."/>
            <person name="Lipzen A."/>
            <person name="Lombard V."/>
            <person name="Magnuson J."/>
            <person name="Maillard F."/>
            <person name="Murat C."/>
            <person name="Nolan M."/>
            <person name="Ohm R.A."/>
            <person name="Pangilinan J."/>
            <person name="Pereira M.F."/>
            <person name="Perotto S."/>
            <person name="Peter M."/>
            <person name="Pfister S."/>
            <person name="Riley R."/>
            <person name="Sitrit Y."/>
            <person name="Stielow J.B."/>
            <person name="Szollosi G."/>
            <person name="Zifcakova L."/>
            <person name="Stursova M."/>
            <person name="Spatafora J.W."/>
            <person name="Tedersoo L."/>
            <person name="Vaario L.M."/>
            <person name="Yamada A."/>
            <person name="Yan M."/>
            <person name="Wang P."/>
            <person name="Xu J."/>
            <person name="Bruns T."/>
            <person name="Baldrian P."/>
            <person name="Vilgalys R."/>
            <person name="Dunand C."/>
            <person name="Henrissat B."/>
            <person name="Grigoriev I.V."/>
            <person name="Hibbett D."/>
            <person name="Nagy L.G."/>
            <person name="Martin F.M."/>
        </authorList>
    </citation>
    <scope>NUCLEOTIDE SEQUENCE</scope>
    <source>
        <strain evidence="9">Prilba</strain>
    </source>
</reference>
<proteinExistence type="inferred from homology"/>
<dbReference type="OrthoDB" id="445556at2759"/>
<dbReference type="SMART" id="SM00271">
    <property type="entry name" value="DnaJ"/>
    <property type="match status" value="1"/>
</dbReference>
<reference evidence="9" key="1">
    <citation type="submission" date="2019-10" db="EMBL/GenBank/DDBJ databases">
        <authorList>
            <consortium name="DOE Joint Genome Institute"/>
            <person name="Kuo A."/>
            <person name="Miyauchi S."/>
            <person name="Kiss E."/>
            <person name="Drula E."/>
            <person name="Kohler A."/>
            <person name="Sanchez-Garcia M."/>
            <person name="Andreopoulos B."/>
            <person name="Barry K.W."/>
            <person name="Bonito G."/>
            <person name="Buee M."/>
            <person name="Carver A."/>
            <person name="Chen C."/>
            <person name="Cichocki N."/>
            <person name="Clum A."/>
            <person name="Culley D."/>
            <person name="Crous P.W."/>
            <person name="Fauchery L."/>
            <person name="Girlanda M."/>
            <person name="Hayes R."/>
            <person name="Keri Z."/>
            <person name="LaButti K."/>
            <person name="Lipzen A."/>
            <person name="Lombard V."/>
            <person name="Magnuson J."/>
            <person name="Maillard F."/>
            <person name="Morin E."/>
            <person name="Murat C."/>
            <person name="Nolan M."/>
            <person name="Ohm R."/>
            <person name="Pangilinan J."/>
            <person name="Pereira M."/>
            <person name="Perotto S."/>
            <person name="Peter M."/>
            <person name="Riley R."/>
            <person name="Sitrit Y."/>
            <person name="Stielow B."/>
            <person name="Szollosi G."/>
            <person name="Zifcakova L."/>
            <person name="Stursova M."/>
            <person name="Spatafora J.W."/>
            <person name="Tedersoo L."/>
            <person name="Vaario L.-M."/>
            <person name="Yamada A."/>
            <person name="Yan M."/>
            <person name="Wang P."/>
            <person name="Xu J."/>
            <person name="Bruns T."/>
            <person name="Baldrian P."/>
            <person name="Vilgalys R."/>
            <person name="Henrissat B."/>
            <person name="Grigoriev I.V."/>
            <person name="Hibbett D."/>
            <person name="Nagy L.G."/>
            <person name="Martin F.M."/>
        </authorList>
    </citation>
    <scope>NUCLEOTIDE SEQUENCE</scope>
    <source>
        <strain evidence="9">Prilba</strain>
    </source>
</reference>
<evidence type="ECO:0000256" key="3">
    <source>
        <dbReference type="ARBA" id="ARBA00021797"/>
    </source>
</evidence>
<dbReference type="Pfam" id="PF05207">
    <property type="entry name" value="Zn_ribbon_CSL"/>
    <property type="match status" value="1"/>
</dbReference>
<keyword evidence="10" id="KW-1185">Reference proteome</keyword>
<dbReference type="InterPro" id="IPR036671">
    <property type="entry name" value="DPH_MB_sf"/>
</dbReference>
<evidence type="ECO:0000259" key="8">
    <source>
        <dbReference type="PROSITE" id="PS51074"/>
    </source>
</evidence>
<evidence type="ECO:0000256" key="5">
    <source>
        <dbReference type="ARBA" id="ARBA00022833"/>
    </source>
</evidence>
<evidence type="ECO:0000313" key="10">
    <source>
        <dbReference type="Proteomes" id="UP000759537"/>
    </source>
</evidence>
<feature type="domain" description="DPH-type MB" evidence="8">
    <location>
        <begin position="91"/>
        <end position="150"/>
    </location>
</feature>
<dbReference type="InterPro" id="IPR036869">
    <property type="entry name" value="J_dom_sf"/>
</dbReference>
<protein>
    <recommendedName>
        <fullName evidence="3">Diphthamide biosynthesis protein 4</fullName>
    </recommendedName>
</protein>
<sequence length="158" mass="17508">MTNEGVTDYYSLLRIARSASPNTIKAAYHRALLRVHPDKIRQRADDPAQLADVGLLHDAFLTLSSATLRSAYDAQDMQTRRADPRPAQVVSLELFECSDLEGSDSGAISKCWTLGCRCGYKYEVTEDHLERGLHLVECGGCSEVIWVGYEEVDGGLRT</sequence>
<evidence type="ECO:0000259" key="7">
    <source>
        <dbReference type="PROSITE" id="PS50076"/>
    </source>
</evidence>
<dbReference type="Proteomes" id="UP000759537">
    <property type="component" value="Unassembled WGS sequence"/>
</dbReference>
<dbReference type="InterPro" id="IPR001623">
    <property type="entry name" value="DnaJ_domain"/>
</dbReference>
<dbReference type="EMBL" id="WHVB01000006">
    <property type="protein sequence ID" value="KAF8481550.1"/>
    <property type="molecule type" value="Genomic_DNA"/>
</dbReference>
<dbReference type="Pfam" id="PF00226">
    <property type="entry name" value="DnaJ"/>
    <property type="match status" value="1"/>
</dbReference>
<dbReference type="PROSITE" id="PS50076">
    <property type="entry name" value="DNAJ_2"/>
    <property type="match status" value="1"/>
</dbReference>
<organism evidence="9 10">
    <name type="scientific">Russula ochroleuca</name>
    <dbReference type="NCBI Taxonomy" id="152965"/>
    <lineage>
        <taxon>Eukaryota</taxon>
        <taxon>Fungi</taxon>
        <taxon>Dikarya</taxon>
        <taxon>Basidiomycota</taxon>
        <taxon>Agaricomycotina</taxon>
        <taxon>Agaricomycetes</taxon>
        <taxon>Russulales</taxon>
        <taxon>Russulaceae</taxon>
        <taxon>Russula</taxon>
    </lineage>
</organism>
<comment type="function">
    <text evidence="1">Required for the first step of diphthamide biosynthesis, the transfer of 3-amino-3-carboxypropyl from S-adenosyl-L-methionine to a histidine residue. Diphthamide is a post-translational modification of histidine which occurs in elongation factor 2.</text>
</comment>
<dbReference type="PANTHER" id="PTHR45255:SF1">
    <property type="entry name" value="DNAJ HOMOLOG SUBFAMILY C MEMBER 24"/>
    <property type="match status" value="1"/>
</dbReference>
<gene>
    <name evidence="9" type="ORF">DFH94DRAFT_399346</name>
</gene>
<dbReference type="CDD" id="cd06257">
    <property type="entry name" value="DnaJ"/>
    <property type="match status" value="1"/>
</dbReference>
<keyword evidence="5" id="KW-0862">Zinc</keyword>
<dbReference type="Gene3D" id="1.10.287.110">
    <property type="entry name" value="DnaJ domain"/>
    <property type="match status" value="1"/>
</dbReference>
<dbReference type="GO" id="GO:0001671">
    <property type="term" value="F:ATPase activator activity"/>
    <property type="evidence" value="ECO:0007669"/>
    <property type="project" value="TreeGrafter"/>
</dbReference>
<comment type="similarity">
    <text evidence="2">Belongs to the DPH4 family.</text>
</comment>
<dbReference type="PANTHER" id="PTHR45255">
    <property type="entry name" value="DNAJ HOMOLOG SUBFAMILY C MEMBER 24"/>
    <property type="match status" value="1"/>
</dbReference>
<evidence type="ECO:0000256" key="1">
    <source>
        <dbReference type="ARBA" id="ARBA00003474"/>
    </source>
</evidence>
<evidence type="ECO:0000313" key="9">
    <source>
        <dbReference type="EMBL" id="KAF8481550.1"/>
    </source>
</evidence>
<dbReference type="Gene3D" id="3.10.660.10">
    <property type="entry name" value="DPH Zinc finger"/>
    <property type="match status" value="1"/>
</dbReference>
<dbReference type="SUPFAM" id="SSF46565">
    <property type="entry name" value="Chaperone J-domain"/>
    <property type="match status" value="1"/>
</dbReference>
<accession>A0A9P5MY17</accession>
<dbReference type="InterPro" id="IPR007872">
    <property type="entry name" value="DPH_MB_dom"/>
</dbReference>
<evidence type="ECO:0000256" key="2">
    <source>
        <dbReference type="ARBA" id="ARBA00006169"/>
    </source>
</evidence>
<dbReference type="PROSITE" id="PS51074">
    <property type="entry name" value="DPH_MB"/>
    <property type="match status" value="1"/>
</dbReference>
<dbReference type="AlphaFoldDB" id="A0A9P5MY17"/>
<keyword evidence="4" id="KW-0479">Metal-binding</keyword>
<feature type="domain" description="J" evidence="7">
    <location>
        <begin position="8"/>
        <end position="76"/>
    </location>
</feature>
<evidence type="ECO:0000256" key="6">
    <source>
        <dbReference type="ARBA" id="ARBA00023004"/>
    </source>
</evidence>
<comment type="caution">
    <text evidence="9">The sequence shown here is derived from an EMBL/GenBank/DDBJ whole genome shotgun (WGS) entry which is preliminary data.</text>
</comment>
<evidence type="ECO:0000256" key="4">
    <source>
        <dbReference type="ARBA" id="ARBA00022723"/>
    </source>
</evidence>
<dbReference type="SUPFAM" id="SSF144217">
    <property type="entry name" value="CSL zinc finger"/>
    <property type="match status" value="1"/>
</dbReference>
<dbReference type="GO" id="GO:0008198">
    <property type="term" value="F:ferrous iron binding"/>
    <property type="evidence" value="ECO:0007669"/>
    <property type="project" value="TreeGrafter"/>
</dbReference>